<feature type="region of interest" description="Disordered" evidence="1">
    <location>
        <begin position="438"/>
        <end position="457"/>
    </location>
</feature>
<feature type="region of interest" description="Disordered" evidence="1">
    <location>
        <begin position="209"/>
        <end position="301"/>
    </location>
</feature>
<feature type="region of interest" description="Disordered" evidence="1">
    <location>
        <begin position="791"/>
        <end position="823"/>
    </location>
</feature>
<feature type="region of interest" description="Disordered" evidence="1">
    <location>
        <begin position="100"/>
        <end position="190"/>
    </location>
</feature>
<feature type="region of interest" description="Disordered" evidence="1">
    <location>
        <begin position="891"/>
        <end position="937"/>
    </location>
</feature>
<dbReference type="Proteomes" id="UP001369815">
    <property type="component" value="Unassembled WGS sequence"/>
</dbReference>
<keyword evidence="2" id="KW-0812">Transmembrane</keyword>
<sequence>MSFFVKSRNTASVIAAKETGAEMALSTGAIAGIAVAGAVILFAALAPLLIRLAKKQDQRRVSAFSEVVVESGNMITNETAPRRLRKKSIIGEQVAAMMDKDDEVGMEESKSRRSSLNVISPARTRPGSFSGGDGSRRGSVDTQQGQKPRSPDKERGYDMYQNRRKTSWIDEDALHGPTITSPRKSKQKHNRIVSWFDGGLARSLSRLSTRSGIGEMSPTLPYTETGAGEQKSSPVKSTNEQRISRTPQNGNLNGYTVTPRQSQRQSQVYTSPQKMYGPSSNPSPGSMSSSPSKSPPDIIHNPRYRNRVSFQAAQQLAGGARLPAPVSVPQGQTQRLPILKHSATDTELTEILRMTAERLQDGHRSSRRQTLMVPPYTPGRVLNGDIHGNNYGGYIESHYETPERGDISPVKSHKSAPATLSYAELEGSTPKLQLFQRQMRTPGHSRQQSHISRMSQVSMISEPDSLVASKRESCQDVRTALSSPSRVNRSTEPTPSPQGSQVARPFSTGSTLSSALSTLYSMEETSIRSPPADSKLEGSVERHTPGKRLSRYEVLSPNRSAQTSPQRSPKSRLNDDEVPPPLRIRRGTLGMVAAGAIPAAQVATQENPVTDGSPKRTPSFTLPSSDENEDDPFTMSTPPPQNPARLSKVFSPLPAELPRTQSGGKRSAHKKTISQESNSLKTPTPSPSRRRVLPSPRSIINSPTFANRERPTSPVISEAGLSSVYDSYTYSYHEGQTGGSDIDKSEVSPEKLIRAISNARGSSRMGFRIPNYGPQVDGAVSEPRQFNHESVTWVPVSPPPPPRRSMPSDGSIYSQDEDQVPPLRTNTMRRSKTVRMSTAITELRRMNSQLSTMSDISVASSTVVGMRGGGFSPGKQSGGVRNYLSLGGDLKSNSNNRLSQSSAGSGTIVGSSANFNNSPSSAKHHSPLQRSGAGRSRRGTVVLQGLDEKRGSNIGTNAVKHASHLITHATKLSREDAAAKRSSVESLYDAKGFLKG</sequence>
<feature type="compositionally biased region" description="Polar residues" evidence="1">
    <location>
        <begin position="604"/>
        <end position="625"/>
    </location>
</feature>
<proteinExistence type="predicted"/>
<feature type="compositionally biased region" description="Low complexity" evidence="1">
    <location>
        <begin position="278"/>
        <end position="296"/>
    </location>
</feature>
<feature type="region of interest" description="Disordered" evidence="1">
    <location>
        <begin position="522"/>
        <end position="583"/>
    </location>
</feature>
<dbReference type="EMBL" id="JBANMG010000004">
    <property type="protein sequence ID" value="KAK6954146.1"/>
    <property type="molecule type" value="Genomic_DNA"/>
</dbReference>
<evidence type="ECO:0000313" key="3">
    <source>
        <dbReference type="EMBL" id="KAK6954146.1"/>
    </source>
</evidence>
<protein>
    <submittedName>
        <fullName evidence="3">Uncharacterized protein</fullName>
    </submittedName>
</protein>
<evidence type="ECO:0000313" key="4">
    <source>
        <dbReference type="Proteomes" id="UP001369815"/>
    </source>
</evidence>
<feature type="compositionally biased region" description="Low complexity" evidence="1">
    <location>
        <begin position="911"/>
        <end position="921"/>
    </location>
</feature>
<evidence type="ECO:0000256" key="2">
    <source>
        <dbReference type="SAM" id="Phobius"/>
    </source>
</evidence>
<feature type="transmembrane region" description="Helical" evidence="2">
    <location>
        <begin position="29"/>
        <end position="50"/>
    </location>
</feature>
<organism evidence="3 4">
    <name type="scientific">Daldinia eschscholtzii</name>
    <dbReference type="NCBI Taxonomy" id="292717"/>
    <lineage>
        <taxon>Eukaryota</taxon>
        <taxon>Fungi</taxon>
        <taxon>Dikarya</taxon>
        <taxon>Ascomycota</taxon>
        <taxon>Pezizomycotina</taxon>
        <taxon>Sordariomycetes</taxon>
        <taxon>Xylariomycetidae</taxon>
        <taxon>Xylariales</taxon>
        <taxon>Hypoxylaceae</taxon>
        <taxon>Daldinia</taxon>
    </lineage>
</organism>
<name>A0AAX6MNT8_9PEZI</name>
<dbReference type="AlphaFoldDB" id="A0AAX6MNT8"/>
<feature type="compositionally biased region" description="Polar residues" evidence="1">
    <location>
        <begin position="674"/>
        <end position="683"/>
    </location>
</feature>
<evidence type="ECO:0000256" key="1">
    <source>
        <dbReference type="SAM" id="MobiDB-lite"/>
    </source>
</evidence>
<reference evidence="3 4" key="1">
    <citation type="journal article" date="2024" name="Front Chem Biol">
        <title>Unveiling the potential of Daldinia eschscholtzii MFLUCC 19-0629 through bioactivity and bioinformatics studies for enhanced sustainable agriculture production.</title>
        <authorList>
            <person name="Brooks S."/>
            <person name="Weaver J.A."/>
            <person name="Klomchit A."/>
            <person name="Alharthi S.A."/>
            <person name="Onlamun T."/>
            <person name="Nurani R."/>
            <person name="Vong T.K."/>
            <person name="Alberti F."/>
            <person name="Greco C."/>
        </authorList>
    </citation>
    <scope>NUCLEOTIDE SEQUENCE [LARGE SCALE GENOMIC DNA]</scope>
    <source>
        <strain evidence="3">MFLUCC 19-0629</strain>
    </source>
</reference>
<feature type="region of interest" description="Disordered" evidence="1">
    <location>
        <begin position="599"/>
        <end position="711"/>
    </location>
</feature>
<feature type="compositionally biased region" description="Polar residues" evidence="1">
    <location>
        <begin position="557"/>
        <end position="568"/>
    </location>
</feature>
<keyword evidence="2" id="KW-0472">Membrane</keyword>
<keyword evidence="2" id="KW-1133">Transmembrane helix</keyword>
<keyword evidence="4" id="KW-1185">Reference proteome</keyword>
<feature type="compositionally biased region" description="Basic and acidic residues" evidence="1">
    <location>
        <begin position="534"/>
        <end position="544"/>
    </location>
</feature>
<feature type="compositionally biased region" description="Polar residues" evidence="1">
    <location>
        <begin position="480"/>
        <end position="501"/>
    </location>
</feature>
<feature type="compositionally biased region" description="Polar residues" evidence="1">
    <location>
        <begin position="230"/>
        <end position="273"/>
    </location>
</feature>
<feature type="compositionally biased region" description="Polar residues" evidence="1">
    <location>
        <begin position="891"/>
        <end position="910"/>
    </location>
</feature>
<accession>A0AAX6MNT8</accession>
<comment type="caution">
    <text evidence="3">The sequence shown here is derived from an EMBL/GenBank/DDBJ whole genome shotgun (WGS) entry which is preliminary data.</text>
</comment>
<feature type="region of interest" description="Disordered" evidence="1">
    <location>
        <begin position="464"/>
        <end position="510"/>
    </location>
</feature>
<gene>
    <name evidence="3" type="ORF">Daesc_004108</name>
</gene>